<feature type="compositionally biased region" description="Gly residues" evidence="19">
    <location>
        <begin position="21"/>
        <end position="35"/>
    </location>
</feature>
<comment type="function">
    <text evidence="15">The central subunit of the protein translocation channel SecYE. Consists of two halves formed by TMs 1-5 and 6-10. These two domains form a lateral gate at the front which open onto the bilayer between TMs 2 and 7, and are clamped together by SecE at the back. The channel is closed by both a pore ring composed of hydrophobic SecY resides and a short helix (helix 2A) on the extracellular side of the membrane which forms a plug.</text>
</comment>
<dbReference type="HAMAP" id="MF_01465">
    <property type="entry name" value="SecY"/>
    <property type="match status" value="1"/>
</dbReference>
<evidence type="ECO:0000256" key="5">
    <source>
        <dbReference type="ARBA" id="ARBA00022692"/>
    </source>
</evidence>
<dbReference type="AlphaFoldDB" id="A0AAE0RYS7"/>
<evidence type="ECO:0000256" key="10">
    <source>
        <dbReference type="ARBA" id="ARBA00023136"/>
    </source>
</evidence>
<feature type="domain" description="Large ribosomal subunit protein uL15/eL18" evidence="21">
    <location>
        <begin position="76"/>
        <end position="144"/>
    </location>
</feature>
<gene>
    <name evidence="22" type="ORF">CHS0354_023754</name>
</gene>
<name>A0AAE0RYS7_9BIVA</name>
<keyword evidence="7 17" id="KW-0689">Ribosomal protein</keyword>
<dbReference type="GO" id="GO:0003735">
    <property type="term" value="F:structural constituent of ribosome"/>
    <property type="evidence" value="ECO:0007669"/>
    <property type="project" value="InterPro"/>
</dbReference>
<dbReference type="InterPro" id="IPR030878">
    <property type="entry name" value="Ribosomal_uL15"/>
</dbReference>
<dbReference type="Gene3D" id="1.10.3370.10">
    <property type="entry name" value="SecY subunit domain"/>
    <property type="match status" value="1"/>
</dbReference>
<evidence type="ECO:0000256" key="17">
    <source>
        <dbReference type="RuleBase" id="RU003888"/>
    </source>
</evidence>
<dbReference type="PROSITE" id="PS00475">
    <property type="entry name" value="RIBOSOMAL_L15"/>
    <property type="match status" value="1"/>
</dbReference>
<reference evidence="22" key="2">
    <citation type="journal article" date="2021" name="Genome Biol. Evol.">
        <title>Developing a high-quality reference genome for a parasitic bivalve with doubly uniparental inheritance (Bivalvia: Unionida).</title>
        <authorList>
            <person name="Smith C.H."/>
        </authorList>
    </citation>
    <scope>NUCLEOTIDE SEQUENCE</scope>
    <source>
        <strain evidence="22">CHS0354</strain>
        <tissue evidence="22">Mantle</tissue>
    </source>
</reference>
<keyword evidence="23" id="KW-1185">Reference proteome</keyword>
<dbReference type="InterPro" id="IPR001196">
    <property type="entry name" value="Ribosomal_uL15_CS"/>
</dbReference>
<dbReference type="Proteomes" id="UP001195483">
    <property type="component" value="Unassembled WGS sequence"/>
</dbReference>
<dbReference type="PROSITE" id="PS00756">
    <property type="entry name" value="SECY_2"/>
    <property type="match status" value="1"/>
</dbReference>
<evidence type="ECO:0000256" key="1">
    <source>
        <dbReference type="ARBA" id="ARBA00004141"/>
    </source>
</evidence>
<dbReference type="HAMAP" id="MF_01341">
    <property type="entry name" value="Ribosomal_uL15"/>
    <property type="match status" value="1"/>
</dbReference>
<dbReference type="InterPro" id="IPR005749">
    <property type="entry name" value="Ribosomal_uL15_bac-type"/>
</dbReference>
<evidence type="ECO:0000256" key="18">
    <source>
        <dbReference type="RuleBase" id="RU004349"/>
    </source>
</evidence>
<feature type="transmembrane region" description="Helical" evidence="20">
    <location>
        <begin position="511"/>
        <end position="531"/>
    </location>
</feature>
<keyword evidence="4 16" id="KW-0813">Transport</keyword>
<dbReference type="InterPro" id="IPR021131">
    <property type="entry name" value="Ribosomal_uL15/eL18"/>
</dbReference>
<dbReference type="SUPFAM" id="SSF52080">
    <property type="entry name" value="Ribosomal proteins L15p and L18e"/>
    <property type="match status" value="1"/>
</dbReference>
<evidence type="ECO:0000313" key="23">
    <source>
        <dbReference type="Proteomes" id="UP001195483"/>
    </source>
</evidence>
<dbReference type="FunFam" id="1.10.3370.10:FF:000001">
    <property type="entry name" value="Preprotein translocase subunit SecY"/>
    <property type="match status" value="1"/>
</dbReference>
<comment type="caution">
    <text evidence="22">The sequence shown here is derived from an EMBL/GenBank/DDBJ whole genome shotgun (WGS) entry which is preliminary data.</text>
</comment>
<dbReference type="GO" id="GO:0015031">
    <property type="term" value="P:protein transport"/>
    <property type="evidence" value="ECO:0007669"/>
    <property type="project" value="UniProtKB-KW"/>
</dbReference>
<dbReference type="PRINTS" id="PR00303">
    <property type="entry name" value="SECYTRNLCASE"/>
</dbReference>
<evidence type="ECO:0000256" key="4">
    <source>
        <dbReference type="ARBA" id="ARBA00022448"/>
    </source>
</evidence>
<dbReference type="PANTHER" id="PTHR10906">
    <property type="entry name" value="SECY/SEC61-ALPHA FAMILY MEMBER"/>
    <property type="match status" value="1"/>
</dbReference>
<feature type="transmembrane region" description="Helical" evidence="20">
    <location>
        <begin position="235"/>
        <end position="262"/>
    </location>
</feature>
<protein>
    <recommendedName>
        <fullName evidence="12">Large ribosomal subunit protein uL15m</fullName>
    </recommendedName>
    <alternativeName>
        <fullName evidence="13">39S ribosomal protein L15, mitochondrial</fullName>
    </alternativeName>
    <alternativeName>
        <fullName evidence="14">Protein translocase subunit SecY</fullName>
    </alternativeName>
</protein>
<dbReference type="Pfam" id="PF00828">
    <property type="entry name" value="Ribosomal_L27A"/>
    <property type="match status" value="1"/>
</dbReference>
<evidence type="ECO:0000256" key="12">
    <source>
        <dbReference type="ARBA" id="ARBA00035299"/>
    </source>
</evidence>
<evidence type="ECO:0000313" key="22">
    <source>
        <dbReference type="EMBL" id="KAK3582216.1"/>
    </source>
</evidence>
<evidence type="ECO:0000256" key="20">
    <source>
        <dbReference type="SAM" id="Phobius"/>
    </source>
</evidence>
<feature type="transmembrane region" description="Helical" evidence="20">
    <location>
        <begin position="483"/>
        <end position="505"/>
    </location>
</feature>
<feature type="transmembrane region" description="Helical" evidence="20">
    <location>
        <begin position="194"/>
        <end position="214"/>
    </location>
</feature>
<evidence type="ECO:0000256" key="14">
    <source>
        <dbReference type="ARBA" id="ARBA00039733"/>
    </source>
</evidence>
<dbReference type="NCBIfam" id="TIGR01071">
    <property type="entry name" value="rplO_bact"/>
    <property type="match status" value="1"/>
</dbReference>
<evidence type="ECO:0000256" key="11">
    <source>
        <dbReference type="ARBA" id="ARBA00023274"/>
    </source>
</evidence>
<dbReference type="Pfam" id="PF00344">
    <property type="entry name" value="SecY"/>
    <property type="match status" value="1"/>
</dbReference>
<feature type="transmembrane region" description="Helical" evidence="20">
    <location>
        <begin position="330"/>
        <end position="354"/>
    </location>
</feature>
<evidence type="ECO:0000256" key="7">
    <source>
        <dbReference type="ARBA" id="ARBA00022980"/>
    </source>
</evidence>
<evidence type="ECO:0000256" key="3">
    <source>
        <dbReference type="ARBA" id="ARBA00007320"/>
    </source>
</evidence>
<accession>A0AAE0RYS7</accession>
<evidence type="ECO:0000256" key="6">
    <source>
        <dbReference type="ARBA" id="ARBA00022927"/>
    </source>
</evidence>
<evidence type="ECO:0000256" key="9">
    <source>
        <dbReference type="ARBA" id="ARBA00023010"/>
    </source>
</evidence>
<evidence type="ECO:0000256" key="8">
    <source>
        <dbReference type="ARBA" id="ARBA00022989"/>
    </source>
</evidence>
<dbReference type="InterPro" id="IPR026593">
    <property type="entry name" value="SecY"/>
</dbReference>
<keyword evidence="5 16" id="KW-0812">Transmembrane</keyword>
<feature type="compositionally biased region" description="Basic residues" evidence="19">
    <location>
        <begin position="1"/>
        <end position="20"/>
    </location>
</feature>
<dbReference type="InterPro" id="IPR002208">
    <property type="entry name" value="SecY/SEC61-alpha"/>
</dbReference>
<keyword evidence="10 20" id="KW-0472">Membrane</keyword>
<feature type="transmembrane region" description="Helical" evidence="20">
    <location>
        <begin position="386"/>
        <end position="407"/>
    </location>
</feature>
<dbReference type="GO" id="GO:0015934">
    <property type="term" value="C:large ribosomal subunit"/>
    <property type="evidence" value="ECO:0007669"/>
    <property type="project" value="InterPro"/>
</dbReference>
<dbReference type="EMBL" id="JAEAOA010001427">
    <property type="protein sequence ID" value="KAK3582216.1"/>
    <property type="molecule type" value="Genomic_DNA"/>
</dbReference>
<keyword evidence="8 20" id="KW-1133">Transmembrane helix</keyword>
<dbReference type="InterPro" id="IPR023201">
    <property type="entry name" value="SecY_dom_sf"/>
</dbReference>
<sequence length="558" mass="60908">MKLHSLKPARGSVKKKKRVGRGPGSGHGTTAGKGNKGQQSRSGYSSSNKEGGQMPLYRRVPKFGFINSLKEEVKVMNLQNIKFYIEKGFLTQTITKNDLISKKFIGKRDKLKLLGMGQAIKMDIEVDMISGSAKEKIEKVGGSVKLSKLGSHVTIPGVDASAIATEASSNDLLGMFDLFVGGAFKRASVFALGIMPYISASIIIQLLGVVSPFVQRLQREGEEGRKKINQYTRYGTVFVSIFQAWAVSVSLASPSLFGVSVIVDPGPLFTFTTVISLAAATLLTMWLGERITERGIGNGISLIIMIGILARFPQALFGEFQLVVSGSKNLIVEIVLIFIILLIIAGVVLITVGTRKIPVQYAKRVVGKKVFGGSTQYIPIRVNTAGVMPIIFAQSIIFIPATLVSFFPESSVMIKINEYLAYDSWTYALLFSFMIIFFTYFYTAIALNPKEIADNMQKQGGFIPGVRPGKGTVEYLDNILTRITLPGSISLAIIAILPTFLIKFGNVNASLAQFFGGTSLLIIVGVALDTLQQIESHLLMRHYDGFMKTGKRLKSRQQ</sequence>
<dbReference type="GO" id="GO:0006412">
    <property type="term" value="P:translation"/>
    <property type="evidence" value="ECO:0007669"/>
    <property type="project" value="InterPro"/>
</dbReference>
<comment type="similarity">
    <text evidence="2 18">Belongs to the SecY/SEC61-alpha family.</text>
</comment>
<reference evidence="22" key="1">
    <citation type="journal article" date="2021" name="Genome Biol. Evol.">
        <title>A High-Quality Reference Genome for a Parasitic Bivalve with Doubly Uniparental Inheritance (Bivalvia: Unionida).</title>
        <authorList>
            <person name="Smith C.H."/>
        </authorList>
    </citation>
    <scope>NUCLEOTIDE SEQUENCE</scope>
    <source>
        <strain evidence="22">CHS0354</strain>
    </source>
</reference>
<feature type="transmembrane region" description="Helical" evidence="20">
    <location>
        <begin position="427"/>
        <end position="447"/>
    </location>
</feature>
<feature type="compositionally biased region" description="Polar residues" evidence="19">
    <location>
        <begin position="36"/>
        <end position="50"/>
    </location>
</feature>
<evidence type="ECO:0000259" key="21">
    <source>
        <dbReference type="Pfam" id="PF00828"/>
    </source>
</evidence>
<keyword evidence="9 16" id="KW-0811">Translocation</keyword>
<evidence type="ECO:0000256" key="19">
    <source>
        <dbReference type="SAM" id="MobiDB-lite"/>
    </source>
</evidence>
<keyword evidence="6 16" id="KW-0653">Protein transport</keyword>
<feature type="region of interest" description="Disordered" evidence="19">
    <location>
        <begin position="1"/>
        <end position="55"/>
    </location>
</feature>
<keyword evidence="11 17" id="KW-0687">Ribonucleoprotein</keyword>
<reference evidence="22" key="3">
    <citation type="submission" date="2023-05" db="EMBL/GenBank/DDBJ databases">
        <authorList>
            <person name="Smith C.H."/>
        </authorList>
    </citation>
    <scope>NUCLEOTIDE SEQUENCE</scope>
    <source>
        <strain evidence="22">CHS0354</strain>
        <tissue evidence="22">Mantle</tissue>
    </source>
</reference>
<proteinExistence type="inferred from homology"/>
<evidence type="ECO:0000256" key="16">
    <source>
        <dbReference type="RuleBase" id="RU003484"/>
    </source>
</evidence>
<evidence type="ECO:0000256" key="2">
    <source>
        <dbReference type="ARBA" id="ARBA00005751"/>
    </source>
</evidence>
<dbReference type="InterPro" id="IPR036227">
    <property type="entry name" value="Ribosomal_uL15/eL18_sf"/>
</dbReference>
<dbReference type="PROSITE" id="PS00755">
    <property type="entry name" value="SECY_1"/>
    <property type="match status" value="1"/>
</dbReference>
<dbReference type="SUPFAM" id="SSF103491">
    <property type="entry name" value="Preprotein translocase SecY subunit"/>
    <property type="match status" value="1"/>
</dbReference>
<evidence type="ECO:0000256" key="13">
    <source>
        <dbReference type="ARBA" id="ARBA00035423"/>
    </source>
</evidence>
<comment type="similarity">
    <text evidence="3 17">Belongs to the universal ribosomal protein uL15 family.</text>
</comment>
<organism evidence="22 23">
    <name type="scientific">Potamilus streckersoni</name>
    <dbReference type="NCBI Taxonomy" id="2493646"/>
    <lineage>
        <taxon>Eukaryota</taxon>
        <taxon>Metazoa</taxon>
        <taxon>Spiralia</taxon>
        <taxon>Lophotrochozoa</taxon>
        <taxon>Mollusca</taxon>
        <taxon>Bivalvia</taxon>
        <taxon>Autobranchia</taxon>
        <taxon>Heteroconchia</taxon>
        <taxon>Palaeoheterodonta</taxon>
        <taxon>Unionida</taxon>
        <taxon>Unionoidea</taxon>
        <taxon>Unionidae</taxon>
        <taxon>Ambleminae</taxon>
        <taxon>Lampsilini</taxon>
        <taxon>Potamilus</taxon>
    </lineage>
</organism>
<dbReference type="InterPro" id="IPR030659">
    <property type="entry name" value="SecY_CS"/>
</dbReference>
<feature type="transmembrane region" description="Helical" evidence="20">
    <location>
        <begin position="268"/>
        <end position="287"/>
    </location>
</feature>
<dbReference type="NCBIfam" id="TIGR00967">
    <property type="entry name" value="3a0501s007"/>
    <property type="match status" value="1"/>
</dbReference>
<comment type="subcellular location">
    <subcellularLocation>
        <location evidence="1 16">Membrane</location>
        <topology evidence="1 16">Multi-pass membrane protein</topology>
    </subcellularLocation>
</comment>
<dbReference type="GO" id="GO:0016020">
    <property type="term" value="C:membrane"/>
    <property type="evidence" value="ECO:0007669"/>
    <property type="project" value="UniProtKB-SubCell"/>
</dbReference>
<evidence type="ECO:0000256" key="15">
    <source>
        <dbReference type="ARBA" id="ARBA00055151"/>
    </source>
</evidence>
<feature type="transmembrane region" description="Helical" evidence="20">
    <location>
        <begin position="299"/>
        <end position="318"/>
    </location>
</feature>